<comment type="subcellular location">
    <subcellularLocation>
        <location evidence="1">Cytoplasm</location>
    </subcellularLocation>
</comment>
<evidence type="ECO:0000256" key="3">
    <source>
        <dbReference type="ARBA" id="ARBA00011738"/>
    </source>
</evidence>
<dbReference type="AlphaFoldDB" id="A0A6N7URL1"/>
<organism evidence="12 13">
    <name type="scientific">Suipraeoptans intestinalis</name>
    <dbReference type="NCBI Taxonomy" id="2606628"/>
    <lineage>
        <taxon>Bacteria</taxon>
        <taxon>Bacillati</taxon>
        <taxon>Bacillota</taxon>
        <taxon>Clostridia</taxon>
        <taxon>Lachnospirales</taxon>
        <taxon>Lachnospiraceae</taxon>
        <taxon>Suipraeoptans</taxon>
    </lineage>
</organism>
<dbReference type="RefSeq" id="WP_154475571.1">
    <property type="nucleotide sequence ID" value="NZ_JAQYBV010000097.1"/>
</dbReference>
<dbReference type="GO" id="GO:0005829">
    <property type="term" value="C:cytosol"/>
    <property type="evidence" value="ECO:0007669"/>
    <property type="project" value="TreeGrafter"/>
</dbReference>
<dbReference type="InterPro" id="IPR036390">
    <property type="entry name" value="WH_DNA-bd_sf"/>
</dbReference>
<reference evidence="12 13" key="1">
    <citation type="submission" date="2019-08" db="EMBL/GenBank/DDBJ databases">
        <title>In-depth cultivation of the pig gut microbiome towards novel bacterial diversity and tailored functional studies.</title>
        <authorList>
            <person name="Wylensek D."/>
            <person name="Hitch T.C.A."/>
            <person name="Clavel T."/>
        </authorList>
    </citation>
    <scope>NUCLEOTIDE SEQUENCE [LARGE SCALE GENOMIC DNA]</scope>
    <source>
        <strain evidence="12 13">68-1-5</strain>
    </source>
</reference>
<evidence type="ECO:0000256" key="1">
    <source>
        <dbReference type="ARBA" id="ARBA00004496"/>
    </source>
</evidence>
<keyword evidence="9" id="KW-0238">DNA-binding</keyword>
<dbReference type="Pfam" id="PF01475">
    <property type="entry name" value="FUR"/>
    <property type="match status" value="1"/>
</dbReference>
<feature type="binding site" evidence="11">
    <location>
        <position position="89"/>
    </location>
    <ligand>
        <name>Zn(2+)</name>
        <dbReference type="ChEBI" id="CHEBI:29105"/>
    </ligand>
</feature>
<dbReference type="PANTHER" id="PTHR33202">
    <property type="entry name" value="ZINC UPTAKE REGULATION PROTEIN"/>
    <property type="match status" value="1"/>
</dbReference>
<evidence type="ECO:0000256" key="2">
    <source>
        <dbReference type="ARBA" id="ARBA00007957"/>
    </source>
</evidence>
<dbReference type="EMBL" id="VULY01000018">
    <property type="protein sequence ID" value="MSR92954.1"/>
    <property type="molecule type" value="Genomic_DNA"/>
</dbReference>
<name>A0A6N7URL1_9FIRM</name>
<comment type="similarity">
    <text evidence="2">Belongs to the Fur family.</text>
</comment>
<dbReference type="GO" id="GO:0003700">
    <property type="term" value="F:DNA-binding transcription factor activity"/>
    <property type="evidence" value="ECO:0007669"/>
    <property type="project" value="InterPro"/>
</dbReference>
<evidence type="ECO:0000256" key="5">
    <source>
        <dbReference type="ARBA" id="ARBA00022491"/>
    </source>
</evidence>
<comment type="cofactor">
    <cofactor evidence="11">
        <name>Zn(2+)</name>
        <dbReference type="ChEBI" id="CHEBI:29105"/>
    </cofactor>
    <text evidence="11">Binds 1 zinc ion per subunit.</text>
</comment>
<evidence type="ECO:0000256" key="8">
    <source>
        <dbReference type="ARBA" id="ARBA00023015"/>
    </source>
</evidence>
<feature type="binding site" evidence="11">
    <location>
        <position position="92"/>
    </location>
    <ligand>
        <name>Zn(2+)</name>
        <dbReference type="ChEBI" id="CHEBI:29105"/>
    </ligand>
</feature>
<dbReference type="GO" id="GO:0008270">
    <property type="term" value="F:zinc ion binding"/>
    <property type="evidence" value="ECO:0007669"/>
    <property type="project" value="TreeGrafter"/>
</dbReference>
<dbReference type="PANTHER" id="PTHR33202:SF2">
    <property type="entry name" value="FERRIC UPTAKE REGULATION PROTEIN"/>
    <property type="match status" value="1"/>
</dbReference>
<comment type="subunit">
    <text evidence="3">Homodimer.</text>
</comment>
<dbReference type="InterPro" id="IPR043135">
    <property type="entry name" value="Fur_C"/>
</dbReference>
<keyword evidence="13" id="KW-1185">Reference proteome</keyword>
<dbReference type="Gene3D" id="1.10.10.10">
    <property type="entry name" value="Winged helix-like DNA-binding domain superfamily/Winged helix DNA-binding domain"/>
    <property type="match status" value="1"/>
</dbReference>
<evidence type="ECO:0000313" key="12">
    <source>
        <dbReference type="EMBL" id="MSR92954.1"/>
    </source>
</evidence>
<comment type="caution">
    <text evidence="12">The sequence shown here is derived from an EMBL/GenBank/DDBJ whole genome shotgun (WGS) entry which is preliminary data.</text>
</comment>
<evidence type="ECO:0000256" key="10">
    <source>
        <dbReference type="ARBA" id="ARBA00023163"/>
    </source>
</evidence>
<dbReference type="Proteomes" id="UP000434409">
    <property type="component" value="Unassembled WGS sequence"/>
</dbReference>
<keyword evidence="5" id="KW-0678">Repressor</keyword>
<evidence type="ECO:0000256" key="11">
    <source>
        <dbReference type="PIRSR" id="PIRSR602481-1"/>
    </source>
</evidence>
<gene>
    <name evidence="12" type="ORF">FYJ34_01345</name>
</gene>
<dbReference type="SUPFAM" id="SSF46785">
    <property type="entry name" value="Winged helix' DNA-binding domain"/>
    <property type="match status" value="1"/>
</dbReference>
<dbReference type="Gene3D" id="3.30.1490.190">
    <property type="match status" value="1"/>
</dbReference>
<keyword evidence="6 11" id="KW-0479">Metal-binding</keyword>
<keyword evidence="4" id="KW-0963">Cytoplasm</keyword>
<proteinExistence type="inferred from homology"/>
<keyword evidence="7 11" id="KW-0862">Zinc</keyword>
<evidence type="ECO:0000256" key="4">
    <source>
        <dbReference type="ARBA" id="ARBA00022490"/>
    </source>
</evidence>
<keyword evidence="10" id="KW-0804">Transcription</keyword>
<dbReference type="GO" id="GO:0000976">
    <property type="term" value="F:transcription cis-regulatory region binding"/>
    <property type="evidence" value="ECO:0007669"/>
    <property type="project" value="TreeGrafter"/>
</dbReference>
<evidence type="ECO:0000256" key="9">
    <source>
        <dbReference type="ARBA" id="ARBA00023125"/>
    </source>
</evidence>
<dbReference type="GO" id="GO:1900376">
    <property type="term" value="P:regulation of secondary metabolite biosynthetic process"/>
    <property type="evidence" value="ECO:0007669"/>
    <property type="project" value="TreeGrafter"/>
</dbReference>
<keyword evidence="8" id="KW-0805">Transcription regulation</keyword>
<sequence>MREKRRYRTKQQEQIKTLLEKQGMQFYSVDQLAEQLKKEGTQVGHTTVYRLLERLSEEGSVLKVPSMDGRPAQYRYLAGQEGSVGKLVCIACGRMIPLECGCIDQFSEHIQKAHQFLLSRQYAVLYGYCENCR</sequence>
<dbReference type="InterPro" id="IPR002481">
    <property type="entry name" value="FUR"/>
</dbReference>
<feature type="binding site" evidence="11">
    <location>
        <position position="132"/>
    </location>
    <ligand>
        <name>Zn(2+)</name>
        <dbReference type="ChEBI" id="CHEBI:29105"/>
    </ligand>
</feature>
<feature type="binding site" evidence="11">
    <location>
        <position position="129"/>
    </location>
    <ligand>
        <name>Zn(2+)</name>
        <dbReference type="ChEBI" id="CHEBI:29105"/>
    </ligand>
</feature>
<dbReference type="InterPro" id="IPR036388">
    <property type="entry name" value="WH-like_DNA-bd_sf"/>
</dbReference>
<accession>A0A6N7URL1</accession>
<evidence type="ECO:0000313" key="13">
    <source>
        <dbReference type="Proteomes" id="UP000434409"/>
    </source>
</evidence>
<dbReference type="GO" id="GO:0045892">
    <property type="term" value="P:negative regulation of DNA-templated transcription"/>
    <property type="evidence" value="ECO:0007669"/>
    <property type="project" value="TreeGrafter"/>
</dbReference>
<protein>
    <submittedName>
        <fullName evidence="12">Transcriptional repressor</fullName>
    </submittedName>
</protein>
<evidence type="ECO:0000256" key="6">
    <source>
        <dbReference type="ARBA" id="ARBA00022723"/>
    </source>
</evidence>
<evidence type="ECO:0000256" key="7">
    <source>
        <dbReference type="ARBA" id="ARBA00022833"/>
    </source>
</evidence>